<evidence type="ECO:0000256" key="8">
    <source>
        <dbReference type="ARBA" id="ARBA00023235"/>
    </source>
</evidence>
<evidence type="ECO:0000259" key="11">
    <source>
        <dbReference type="PROSITE" id="PS50059"/>
    </source>
</evidence>
<dbReference type="InterPro" id="IPR001179">
    <property type="entry name" value="PPIase_FKBP_dom"/>
</dbReference>
<evidence type="ECO:0000256" key="10">
    <source>
        <dbReference type="SAM" id="MobiDB-lite"/>
    </source>
</evidence>
<comment type="subcellular location">
    <subcellularLocation>
        <location evidence="2">Cytoplasm</location>
    </subcellularLocation>
</comment>
<dbReference type="OMA" id="ANHEEIA"/>
<gene>
    <name evidence="12" type="ORF">MICPUCDRAFT_40371</name>
</gene>
<keyword evidence="7" id="KW-0143">Chaperone</keyword>
<evidence type="ECO:0000256" key="4">
    <source>
        <dbReference type="ARBA" id="ARBA00013194"/>
    </source>
</evidence>
<keyword evidence="13" id="KW-1185">Reference proteome</keyword>
<name>C1MV82_MICPC</name>
<dbReference type="EMBL" id="GG663740">
    <property type="protein sequence ID" value="EEH56755.1"/>
    <property type="molecule type" value="Genomic_DNA"/>
</dbReference>
<comment type="catalytic activity">
    <reaction evidence="1 9">
        <text>[protein]-peptidylproline (omega=180) = [protein]-peptidylproline (omega=0)</text>
        <dbReference type="Rhea" id="RHEA:16237"/>
        <dbReference type="Rhea" id="RHEA-COMP:10747"/>
        <dbReference type="Rhea" id="RHEA-COMP:10748"/>
        <dbReference type="ChEBI" id="CHEBI:83833"/>
        <dbReference type="ChEBI" id="CHEBI:83834"/>
        <dbReference type="EC" id="5.2.1.8"/>
    </reaction>
</comment>
<dbReference type="Pfam" id="PF00254">
    <property type="entry name" value="FKBP_C"/>
    <property type="match status" value="1"/>
</dbReference>
<sequence>MAVSKLPTEDDAADGRKPEEGDLVSIVFSAQTEDGELLQSMEDMEDPITFEIGASGAMGNPLFLAFDKAVRGMVVGDQALVSASGGEYDPNLLFKVPTSHPEVARLREELDQPGKGGLHPGATVALSNGNAAVIRELDEERGFVVLDANHPFAGSDLQFAVKLMGIEDNPDTGSGPGAGPGVAEA</sequence>
<keyword evidence="8 9" id="KW-0413">Isomerase</keyword>
<dbReference type="OrthoDB" id="2014544at2759"/>
<dbReference type="GO" id="GO:0005737">
    <property type="term" value="C:cytoplasm"/>
    <property type="evidence" value="ECO:0007669"/>
    <property type="project" value="UniProtKB-SubCell"/>
</dbReference>
<dbReference type="KEGG" id="mpp:MICPUCDRAFT_40371"/>
<keyword evidence="6 9" id="KW-0697">Rotamase</keyword>
<dbReference type="PANTHER" id="PTHR47861">
    <property type="entry name" value="FKBP-TYPE PEPTIDYL-PROLYL CIS-TRANS ISOMERASE SLYD"/>
    <property type="match status" value="1"/>
</dbReference>
<evidence type="ECO:0000256" key="9">
    <source>
        <dbReference type="PROSITE-ProRule" id="PRU00277"/>
    </source>
</evidence>
<evidence type="ECO:0000256" key="2">
    <source>
        <dbReference type="ARBA" id="ARBA00004496"/>
    </source>
</evidence>
<dbReference type="GO" id="GO:0003755">
    <property type="term" value="F:peptidyl-prolyl cis-trans isomerase activity"/>
    <property type="evidence" value="ECO:0007669"/>
    <property type="project" value="UniProtKB-KW"/>
</dbReference>
<evidence type="ECO:0000256" key="6">
    <source>
        <dbReference type="ARBA" id="ARBA00023110"/>
    </source>
</evidence>
<dbReference type="SUPFAM" id="SSF54534">
    <property type="entry name" value="FKBP-like"/>
    <property type="match status" value="1"/>
</dbReference>
<feature type="domain" description="PPIase FKBP-type" evidence="11">
    <location>
        <begin position="21"/>
        <end position="81"/>
    </location>
</feature>
<protein>
    <recommendedName>
        <fullName evidence="4 9">peptidylprolyl isomerase</fullName>
        <ecNumber evidence="4 9">5.2.1.8</ecNumber>
    </recommendedName>
</protein>
<dbReference type="GeneID" id="9685063"/>
<dbReference type="RefSeq" id="XP_003059623.1">
    <property type="nucleotide sequence ID" value="XM_003059577.1"/>
</dbReference>
<dbReference type="EC" id="5.2.1.8" evidence="4 9"/>
<feature type="region of interest" description="Disordered" evidence="10">
    <location>
        <begin position="1"/>
        <end position="21"/>
    </location>
</feature>
<dbReference type="GO" id="GO:0042026">
    <property type="term" value="P:protein refolding"/>
    <property type="evidence" value="ECO:0007669"/>
    <property type="project" value="UniProtKB-ARBA"/>
</dbReference>
<dbReference type="Proteomes" id="UP000001876">
    <property type="component" value="Unassembled WGS sequence"/>
</dbReference>
<dbReference type="PANTHER" id="PTHR47861:SF3">
    <property type="entry name" value="FKBP-TYPE PEPTIDYL-PROLYL CIS-TRANS ISOMERASE SLYD"/>
    <property type="match status" value="1"/>
</dbReference>
<proteinExistence type="inferred from homology"/>
<evidence type="ECO:0000313" key="13">
    <source>
        <dbReference type="Proteomes" id="UP000001876"/>
    </source>
</evidence>
<evidence type="ECO:0000256" key="3">
    <source>
        <dbReference type="ARBA" id="ARBA00006577"/>
    </source>
</evidence>
<evidence type="ECO:0000256" key="7">
    <source>
        <dbReference type="ARBA" id="ARBA00023186"/>
    </source>
</evidence>
<dbReference type="AlphaFoldDB" id="C1MV82"/>
<dbReference type="InterPro" id="IPR046357">
    <property type="entry name" value="PPIase_dom_sf"/>
</dbReference>
<organism evidence="13">
    <name type="scientific">Micromonas pusilla (strain CCMP1545)</name>
    <name type="common">Picoplanktonic green alga</name>
    <dbReference type="NCBI Taxonomy" id="564608"/>
    <lineage>
        <taxon>Eukaryota</taxon>
        <taxon>Viridiplantae</taxon>
        <taxon>Chlorophyta</taxon>
        <taxon>Mamiellophyceae</taxon>
        <taxon>Mamiellales</taxon>
        <taxon>Mamiellaceae</taxon>
        <taxon>Micromonas</taxon>
    </lineage>
</organism>
<comment type="similarity">
    <text evidence="3">Belongs to the FKBP-type PPIase family.</text>
</comment>
<accession>C1MV82</accession>
<evidence type="ECO:0000256" key="1">
    <source>
        <dbReference type="ARBA" id="ARBA00000971"/>
    </source>
</evidence>
<dbReference type="Gene3D" id="3.10.50.40">
    <property type="match status" value="1"/>
</dbReference>
<evidence type="ECO:0000313" key="12">
    <source>
        <dbReference type="EMBL" id="EEH56755.1"/>
    </source>
</evidence>
<reference evidence="12 13" key="1">
    <citation type="journal article" date="2009" name="Science">
        <title>Green evolution and dynamic adaptations revealed by genomes of the marine picoeukaryotes Micromonas.</title>
        <authorList>
            <person name="Worden A.Z."/>
            <person name="Lee J.H."/>
            <person name="Mock T."/>
            <person name="Rouze P."/>
            <person name="Simmons M.P."/>
            <person name="Aerts A.L."/>
            <person name="Allen A.E."/>
            <person name="Cuvelier M.L."/>
            <person name="Derelle E."/>
            <person name="Everett M.V."/>
            <person name="Foulon E."/>
            <person name="Grimwood J."/>
            <person name="Gundlach H."/>
            <person name="Henrissat B."/>
            <person name="Napoli C."/>
            <person name="McDonald S.M."/>
            <person name="Parker M.S."/>
            <person name="Rombauts S."/>
            <person name="Salamov A."/>
            <person name="Von Dassow P."/>
            <person name="Badger J.H."/>
            <person name="Coutinho P.M."/>
            <person name="Demir E."/>
            <person name="Dubchak I."/>
            <person name="Gentemann C."/>
            <person name="Eikrem W."/>
            <person name="Gready J.E."/>
            <person name="John U."/>
            <person name="Lanier W."/>
            <person name="Lindquist E.A."/>
            <person name="Lucas S."/>
            <person name="Mayer K.F."/>
            <person name="Moreau H."/>
            <person name="Not F."/>
            <person name="Otillar R."/>
            <person name="Panaud O."/>
            <person name="Pangilinan J."/>
            <person name="Paulsen I."/>
            <person name="Piegu B."/>
            <person name="Poliakov A."/>
            <person name="Robbens S."/>
            <person name="Schmutz J."/>
            <person name="Toulza E."/>
            <person name="Wyss T."/>
            <person name="Zelensky A."/>
            <person name="Zhou K."/>
            <person name="Armbrust E.V."/>
            <person name="Bhattacharya D."/>
            <person name="Goodenough U.W."/>
            <person name="Van de Peer Y."/>
            <person name="Grigoriev I.V."/>
        </authorList>
    </citation>
    <scope>NUCLEOTIDE SEQUENCE [LARGE SCALE GENOMIC DNA]</scope>
    <source>
        <strain evidence="12 13">CCMP1545</strain>
    </source>
</reference>
<dbReference type="eggNOG" id="ENOG502S5DS">
    <property type="taxonomic scope" value="Eukaryota"/>
</dbReference>
<keyword evidence="5" id="KW-0963">Cytoplasm</keyword>
<dbReference type="PROSITE" id="PS50059">
    <property type="entry name" value="FKBP_PPIASE"/>
    <property type="match status" value="1"/>
</dbReference>
<evidence type="ECO:0000256" key="5">
    <source>
        <dbReference type="ARBA" id="ARBA00022490"/>
    </source>
</evidence>